<dbReference type="EMBL" id="BPVZ01000023">
    <property type="protein sequence ID" value="GKV05219.1"/>
    <property type="molecule type" value="Genomic_DNA"/>
</dbReference>
<feature type="region of interest" description="Disordered" evidence="2">
    <location>
        <begin position="375"/>
        <end position="404"/>
    </location>
</feature>
<protein>
    <submittedName>
        <fullName evidence="3">Uncharacterized protein</fullName>
    </submittedName>
</protein>
<evidence type="ECO:0000256" key="2">
    <source>
        <dbReference type="SAM" id="MobiDB-lite"/>
    </source>
</evidence>
<evidence type="ECO:0000313" key="3">
    <source>
        <dbReference type="EMBL" id="GKV05219.1"/>
    </source>
</evidence>
<feature type="coiled-coil region" evidence="1">
    <location>
        <begin position="281"/>
        <end position="361"/>
    </location>
</feature>
<proteinExistence type="predicted"/>
<evidence type="ECO:0000313" key="4">
    <source>
        <dbReference type="Proteomes" id="UP001054252"/>
    </source>
</evidence>
<dbReference type="AlphaFoldDB" id="A0AAV5IZH6"/>
<keyword evidence="1" id="KW-0175">Coiled coil</keyword>
<reference evidence="3 4" key="1">
    <citation type="journal article" date="2021" name="Commun. Biol.">
        <title>The genome of Shorea leprosula (Dipterocarpaceae) highlights the ecological relevance of drought in aseasonal tropical rainforests.</title>
        <authorList>
            <person name="Ng K.K.S."/>
            <person name="Kobayashi M.J."/>
            <person name="Fawcett J.A."/>
            <person name="Hatakeyama M."/>
            <person name="Paape T."/>
            <person name="Ng C.H."/>
            <person name="Ang C.C."/>
            <person name="Tnah L.H."/>
            <person name="Lee C.T."/>
            <person name="Nishiyama T."/>
            <person name="Sese J."/>
            <person name="O'Brien M.J."/>
            <person name="Copetti D."/>
            <person name="Mohd Noor M.I."/>
            <person name="Ong R.C."/>
            <person name="Putra M."/>
            <person name="Sireger I.Z."/>
            <person name="Indrioko S."/>
            <person name="Kosugi Y."/>
            <person name="Izuno A."/>
            <person name="Isagi Y."/>
            <person name="Lee S.L."/>
            <person name="Shimizu K.K."/>
        </authorList>
    </citation>
    <scope>NUCLEOTIDE SEQUENCE [LARGE SCALE GENOMIC DNA]</scope>
    <source>
        <strain evidence="3">214</strain>
    </source>
</reference>
<organism evidence="3 4">
    <name type="scientific">Rubroshorea leprosula</name>
    <dbReference type="NCBI Taxonomy" id="152421"/>
    <lineage>
        <taxon>Eukaryota</taxon>
        <taxon>Viridiplantae</taxon>
        <taxon>Streptophyta</taxon>
        <taxon>Embryophyta</taxon>
        <taxon>Tracheophyta</taxon>
        <taxon>Spermatophyta</taxon>
        <taxon>Magnoliopsida</taxon>
        <taxon>eudicotyledons</taxon>
        <taxon>Gunneridae</taxon>
        <taxon>Pentapetalae</taxon>
        <taxon>rosids</taxon>
        <taxon>malvids</taxon>
        <taxon>Malvales</taxon>
        <taxon>Dipterocarpaceae</taxon>
        <taxon>Rubroshorea</taxon>
    </lineage>
</organism>
<sequence length="404" mass="43951">MIVLPKLQDLSETITPESSTSSGARGDSSGHHSSLSKGSSLEQTPSVGKGVGEGVSSPSLENVDVDVDVDVLVVAGWEGKTISGRLSNIRNIRNIRKAPQTLATGFRFRADLHHEVANGAASIKGINNDLTARLFGWRSGHTYMNYPSLTLDDLALKDKLPNYVKAEGLVDLEALVTLEALVVYGFVDVANLYNEACPIENEVPARPHSFIERIVETISTDSSRRAREDFDAKDDVPLIRHRLSFGTQSGAAFSHAIALFESKQGACGQNREQPSEMANKVASVESRADELANKVKELKEELGKAQAKKESRIQAAMDEVARVEDRTKKLKADRDNALNELNSLKQRMAMTNENLAHVEEGLRKVRSSHLRMATGPQGGGDPLPIPIPIPIPVNGEYGDPRGEF</sequence>
<comment type="caution">
    <text evidence="3">The sequence shown here is derived from an EMBL/GenBank/DDBJ whole genome shotgun (WGS) entry which is preliminary data.</text>
</comment>
<feature type="compositionally biased region" description="Low complexity" evidence="2">
    <location>
        <begin position="11"/>
        <end position="41"/>
    </location>
</feature>
<dbReference type="Proteomes" id="UP001054252">
    <property type="component" value="Unassembled WGS sequence"/>
</dbReference>
<evidence type="ECO:0000256" key="1">
    <source>
        <dbReference type="SAM" id="Coils"/>
    </source>
</evidence>
<keyword evidence="4" id="KW-1185">Reference proteome</keyword>
<dbReference type="Gene3D" id="1.10.287.1490">
    <property type="match status" value="1"/>
</dbReference>
<accession>A0AAV5IZH6</accession>
<feature type="region of interest" description="Disordered" evidence="2">
    <location>
        <begin position="1"/>
        <end position="59"/>
    </location>
</feature>
<gene>
    <name evidence="3" type="ORF">SLEP1_g17253</name>
</gene>
<name>A0AAV5IZH6_9ROSI</name>